<evidence type="ECO:0008006" key="3">
    <source>
        <dbReference type="Google" id="ProtNLM"/>
    </source>
</evidence>
<protein>
    <recommendedName>
        <fullName evidence="3">HNH nuclease domain-containing protein</fullName>
    </recommendedName>
</protein>
<organism evidence="1 2">
    <name type="scientific">Novosphingobium sediminicola</name>
    <dbReference type="NCBI Taxonomy" id="563162"/>
    <lineage>
        <taxon>Bacteria</taxon>
        <taxon>Pseudomonadati</taxon>
        <taxon>Pseudomonadota</taxon>
        <taxon>Alphaproteobacteria</taxon>
        <taxon>Sphingomonadales</taxon>
        <taxon>Sphingomonadaceae</taxon>
        <taxon>Novosphingobium</taxon>
    </lineage>
</organism>
<dbReference type="Proteomes" id="UP000548867">
    <property type="component" value="Unassembled WGS sequence"/>
</dbReference>
<evidence type="ECO:0000313" key="1">
    <source>
        <dbReference type="EMBL" id="MBB3956261.1"/>
    </source>
</evidence>
<dbReference type="EMBL" id="JACIDX010000012">
    <property type="protein sequence ID" value="MBB3956261.1"/>
    <property type="molecule type" value="Genomic_DNA"/>
</dbReference>
<proteinExistence type="predicted"/>
<evidence type="ECO:0000313" key="2">
    <source>
        <dbReference type="Proteomes" id="UP000548867"/>
    </source>
</evidence>
<comment type="caution">
    <text evidence="1">The sequence shown here is derived from an EMBL/GenBank/DDBJ whole genome shotgun (WGS) entry which is preliminary data.</text>
</comment>
<dbReference type="AlphaFoldDB" id="A0A7W6G7F6"/>
<accession>A0A7W6G7F6</accession>
<dbReference type="RefSeq" id="WP_183627162.1">
    <property type="nucleotide sequence ID" value="NZ_JACIDX010000012.1"/>
</dbReference>
<reference evidence="1 2" key="1">
    <citation type="submission" date="2020-08" db="EMBL/GenBank/DDBJ databases">
        <title>Genomic Encyclopedia of Type Strains, Phase IV (KMG-IV): sequencing the most valuable type-strain genomes for metagenomic binning, comparative biology and taxonomic classification.</title>
        <authorList>
            <person name="Goeker M."/>
        </authorList>
    </citation>
    <scope>NUCLEOTIDE SEQUENCE [LARGE SCALE GENOMIC DNA]</scope>
    <source>
        <strain evidence="1 2">DSM 27057</strain>
    </source>
</reference>
<gene>
    <name evidence="1" type="ORF">GGR38_003219</name>
</gene>
<keyword evidence="2" id="KW-1185">Reference proteome</keyword>
<sequence>MHDDPYKRERRKQARLDKLGTNDPHCGMCGESDWRTIEQHHVADHGRDETVVLLCRNCHRKVSDDQKDHPAPFASSEPMLETIGHFLLGLADMLRTLAPRLYEFGRWLIDYARKVEVMP</sequence>
<name>A0A7W6G7F6_9SPHN</name>